<gene>
    <name evidence="1" type="ORF">ACH5RR_023428</name>
</gene>
<accession>A0ABD2ZAM7</accession>
<comment type="caution">
    <text evidence="1">The sequence shown here is derived from an EMBL/GenBank/DDBJ whole genome shotgun (WGS) entry which is preliminary data.</text>
</comment>
<evidence type="ECO:0008006" key="3">
    <source>
        <dbReference type="Google" id="ProtNLM"/>
    </source>
</evidence>
<dbReference type="EMBL" id="JBJUIK010000010">
    <property type="protein sequence ID" value="KAL3516526.1"/>
    <property type="molecule type" value="Genomic_DNA"/>
</dbReference>
<sequence>MVTYIEFQQIIMFLQSFDGSGLPEIFPRWPASLDYFFYYNNHIDAYYKIQIAKTKLDGCANLWWRTVEYGELQHQRCTSTWAEMRKLLLEEFLPFYRHQKQEFYHH</sequence>
<evidence type="ECO:0000313" key="2">
    <source>
        <dbReference type="Proteomes" id="UP001630127"/>
    </source>
</evidence>
<dbReference type="Proteomes" id="UP001630127">
    <property type="component" value="Unassembled WGS sequence"/>
</dbReference>
<evidence type="ECO:0000313" key="1">
    <source>
        <dbReference type="EMBL" id="KAL3516526.1"/>
    </source>
</evidence>
<protein>
    <recommendedName>
        <fullName evidence="3">Retrotransposon gag domain-containing protein</fullName>
    </recommendedName>
</protein>
<proteinExistence type="predicted"/>
<organism evidence="1 2">
    <name type="scientific">Cinchona calisaya</name>
    <dbReference type="NCBI Taxonomy" id="153742"/>
    <lineage>
        <taxon>Eukaryota</taxon>
        <taxon>Viridiplantae</taxon>
        <taxon>Streptophyta</taxon>
        <taxon>Embryophyta</taxon>
        <taxon>Tracheophyta</taxon>
        <taxon>Spermatophyta</taxon>
        <taxon>Magnoliopsida</taxon>
        <taxon>eudicotyledons</taxon>
        <taxon>Gunneridae</taxon>
        <taxon>Pentapetalae</taxon>
        <taxon>asterids</taxon>
        <taxon>lamiids</taxon>
        <taxon>Gentianales</taxon>
        <taxon>Rubiaceae</taxon>
        <taxon>Cinchonoideae</taxon>
        <taxon>Cinchoneae</taxon>
        <taxon>Cinchona</taxon>
    </lineage>
</organism>
<reference evidence="1 2" key="1">
    <citation type="submission" date="2024-11" db="EMBL/GenBank/DDBJ databases">
        <title>A near-complete genome assembly of Cinchona calisaya.</title>
        <authorList>
            <person name="Lian D.C."/>
            <person name="Zhao X.W."/>
            <person name="Wei L."/>
        </authorList>
    </citation>
    <scope>NUCLEOTIDE SEQUENCE [LARGE SCALE GENOMIC DNA]</scope>
    <source>
        <tissue evidence="1">Nenye</tissue>
    </source>
</reference>
<name>A0ABD2ZAM7_9GENT</name>
<dbReference type="AlphaFoldDB" id="A0ABD2ZAM7"/>
<keyword evidence="2" id="KW-1185">Reference proteome</keyword>